<dbReference type="Proteomes" id="UP000027073">
    <property type="component" value="Unassembled WGS sequence"/>
</dbReference>
<feature type="compositionally biased region" description="Basic and acidic residues" evidence="2">
    <location>
        <begin position="118"/>
        <end position="128"/>
    </location>
</feature>
<evidence type="ECO:0000256" key="1">
    <source>
        <dbReference type="SAM" id="Coils"/>
    </source>
</evidence>
<proteinExistence type="predicted"/>
<feature type="compositionally biased region" description="Polar residues" evidence="2">
    <location>
        <begin position="21"/>
        <end position="30"/>
    </location>
</feature>
<dbReference type="HOGENOM" id="CLU_644228_0_0_1"/>
<evidence type="ECO:0000259" key="3">
    <source>
        <dbReference type="Pfam" id="PF20415"/>
    </source>
</evidence>
<dbReference type="OrthoDB" id="2967226at2759"/>
<dbReference type="VEuPathDB" id="FungiDB:PLEOSDRAFT_1100060"/>
<dbReference type="InParanoid" id="A0A067P1B9"/>
<gene>
    <name evidence="4" type="ORF">PLEOSDRAFT_1100060</name>
</gene>
<evidence type="ECO:0000256" key="2">
    <source>
        <dbReference type="SAM" id="MobiDB-lite"/>
    </source>
</evidence>
<feature type="domain" description="DUF6699" evidence="3">
    <location>
        <begin position="258"/>
        <end position="393"/>
    </location>
</feature>
<sequence length="426" mass="47096">METRRRHRHLSESSSLYYQGVSDQGVSDWSTPVRLSGNYRPFPSVSFPPTAYTSPIDPVHEGSPIIYPEQPPDDESRRDFTVHSHPSYSVRGNQPPGSVYYDPTQGSSSRQSSPSRSTEGRADADDTKQQLHVLKDWLQRDAQDRQAELRAVAARVDQLNDQIRRLAVAPGGMQINQSELRDVAAEVGSLSEEVRRFAAARGAPPPVLQQSPRSYGSVFGMIGGPMTPSLGATPIQPEIKFHQMFLPPSGNDSRSSTLQWDMLFPSTCAQGTNSDPSAWADKREEAATLPRVAMLNLVSKAFPWTIYVRASHPQLGVSCSDVIEAISRFLSQLVSQQEFLGFPAATQQMVTECYHQNRDVAREVLGVNGLGEGIKRLDWLGMETIFGGIEHNDRLLREICGGAPPPLTFALLRVRKSSSTNTPLRR</sequence>
<feature type="coiled-coil region" evidence="1">
    <location>
        <begin position="142"/>
        <end position="169"/>
    </location>
</feature>
<keyword evidence="1" id="KW-0175">Coiled coil</keyword>
<dbReference type="EMBL" id="KL198004">
    <property type="protein sequence ID" value="KDQ34123.1"/>
    <property type="molecule type" value="Genomic_DNA"/>
</dbReference>
<evidence type="ECO:0000313" key="5">
    <source>
        <dbReference type="Proteomes" id="UP000027073"/>
    </source>
</evidence>
<dbReference type="AlphaFoldDB" id="A0A067P1B9"/>
<feature type="region of interest" description="Disordered" evidence="2">
    <location>
        <begin position="1"/>
        <end position="128"/>
    </location>
</feature>
<organism evidence="4 5">
    <name type="scientific">Pleurotus ostreatus (strain PC15)</name>
    <name type="common">Oyster mushroom</name>
    <dbReference type="NCBI Taxonomy" id="1137138"/>
    <lineage>
        <taxon>Eukaryota</taxon>
        <taxon>Fungi</taxon>
        <taxon>Dikarya</taxon>
        <taxon>Basidiomycota</taxon>
        <taxon>Agaricomycotina</taxon>
        <taxon>Agaricomycetes</taxon>
        <taxon>Agaricomycetidae</taxon>
        <taxon>Agaricales</taxon>
        <taxon>Pleurotineae</taxon>
        <taxon>Pleurotaceae</taxon>
        <taxon>Pleurotus</taxon>
    </lineage>
</organism>
<name>A0A067P1B9_PLEO1</name>
<accession>A0A067P1B9</accession>
<feature type="compositionally biased region" description="Polar residues" evidence="2">
    <location>
        <begin position="84"/>
        <end position="96"/>
    </location>
</feature>
<dbReference type="InterPro" id="IPR046522">
    <property type="entry name" value="DUF6699"/>
</dbReference>
<reference evidence="5" key="1">
    <citation type="journal article" date="2014" name="Proc. Natl. Acad. Sci. U.S.A.">
        <title>Extensive sampling of basidiomycete genomes demonstrates inadequacy of the white-rot/brown-rot paradigm for wood decay fungi.</title>
        <authorList>
            <person name="Riley R."/>
            <person name="Salamov A.A."/>
            <person name="Brown D.W."/>
            <person name="Nagy L.G."/>
            <person name="Floudas D."/>
            <person name="Held B.W."/>
            <person name="Levasseur A."/>
            <person name="Lombard V."/>
            <person name="Morin E."/>
            <person name="Otillar R."/>
            <person name="Lindquist E.A."/>
            <person name="Sun H."/>
            <person name="LaButti K.M."/>
            <person name="Schmutz J."/>
            <person name="Jabbour D."/>
            <person name="Luo H."/>
            <person name="Baker S.E."/>
            <person name="Pisabarro A.G."/>
            <person name="Walton J.D."/>
            <person name="Blanchette R.A."/>
            <person name="Henrissat B."/>
            <person name="Martin F."/>
            <person name="Cullen D."/>
            <person name="Hibbett D.S."/>
            <person name="Grigoriev I.V."/>
        </authorList>
    </citation>
    <scope>NUCLEOTIDE SEQUENCE [LARGE SCALE GENOMIC DNA]</scope>
    <source>
        <strain evidence="5">PC15</strain>
    </source>
</reference>
<protein>
    <recommendedName>
        <fullName evidence="3">DUF6699 domain-containing protein</fullName>
    </recommendedName>
</protein>
<dbReference type="Pfam" id="PF20415">
    <property type="entry name" value="DUF6699"/>
    <property type="match status" value="1"/>
</dbReference>
<evidence type="ECO:0000313" key="4">
    <source>
        <dbReference type="EMBL" id="KDQ34123.1"/>
    </source>
</evidence>
<dbReference type="STRING" id="1137138.A0A067P1B9"/>
<feature type="compositionally biased region" description="Low complexity" evidence="2">
    <location>
        <begin position="103"/>
        <end position="117"/>
    </location>
</feature>